<protein>
    <recommendedName>
        <fullName evidence="7">Gamma-glutamyl phosphate reductase</fullName>
        <shortName evidence="7">GPR</shortName>
        <ecNumber evidence="7">1.2.1.41</ecNumber>
    </recommendedName>
    <alternativeName>
        <fullName evidence="7">Glutamate-5-semialdehyde dehydrogenase</fullName>
    </alternativeName>
    <alternativeName>
        <fullName evidence="7">Glutamyl-gamma-semialdehyde dehydrogenase</fullName>
        <shortName evidence="7">GSA dehydrogenase</shortName>
    </alternativeName>
</protein>
<accession>A0A4R0MV29</accession>
<dbReference type="InterPro" id="IPR016161">
    <property type="entry name" value="Ald_DH/histidinol_DH"/>
</dbReference>
<dbReference type="EC" id="1.2.1.41" evidence="7"/>
<dbReference type="InterPro" id="IPR015590">
    <property type="entry name" value="Aldehyde_DH_dom"/>
</dbReference>
<comment type="caution">
    <text evidence="9">The sequence shown here is derived from an EMBL/GenBank/DDBJ whole genome shotgun (WGS) entry which is preliminary data.</text>
</comment>
<keyword evidence="7" id="KW-0963">Cytoplasm</keyword>
<dbReference type="RefSeq" id="WP_131610957.1">
    <property type="nucleotide sequence ID" value="NZ_SJSM01000016.1"/>
</dbReference>
<dbReference type="Pfam" id="PF00171">
    <property type="entry name" value="Aldedh"/>
    <property type="match status" value="1"/>
</dbReference>
<dbReference type="GO" id="GO:0005737">
    <property type="term" value="C:cytoplasm"/>
    <property type="evidence" value="ECO:0007669"/>
    <property type="project" value="UniProtKB-SubCell"/>
</dbReference>
<evidence type="ECO:0000313" key="9">
    <source>
        <dbReference type="EMBL" id="TCC91031.1"/>
    </source>
</evidence>
<comment type="subcellular location">
    <subcellularLocation>
        <location evidence="7">Cytoplasm</location>
    </subcellularLocation>
</comment>
<dbReference type="InterPro" id="IPR000965">
    <property type="entry name" value="GPR_dom"/>
</dbReference>
<dbReference type="InterPro" id="IPR016163">
    <property type="entry name" value="Ald_DH_C"/>
</dbReference>
<dbReference type="CDD" id="cd07079">
    <property type="entry name" value="ALDH_F18-19_ProA-GPR"/>
    <property type="match status" value="1"/>
</dbReference>
<dbReference type="NCBIfam" id="TIGR00407">
    <property type="entry name" value="proA"/>
    <property type="match status" value="1"/>
</dbReference>
<evidence type="ECO:0000256" key="5">
    <source>
        <dbReference type="ARBA" id="ARBA00023002"/>
    </source>
</evidence>
<dbReference type="SUPFAM" id="SSF53720">
    <property type="entry name" value="ALDH-like"/>
    <property type="match status" value="1"/>
</dbReference>
<keyword evidence="2 7" id="KW-0028">Amino-acid biosynthesis</keyword>
<keyword evidence="10" id="KW-1185">Reference proteome</keyword>
<comment type="pathway">
    <text evidence="1 7">Amino-acid biosynthesis; L-proline biosynthesis; L-glutamate 5-semialdehyde from L-glutamate: step 2/2.</text>
</comment>
<dbReference type="HAMAP" id="MF_00412">
    <property type="entry name" value="ProA"/>
    <property type="match status" value="1"/>
</dbReference>
<dbReference type="NCBIfam" id="NF001221">
    <property type="entry name" value="PRK00197.1"/>
    <property type="match status" value="1"/>
</dbReference>
<dbReference type="InterPro" id="IPR016162">
    <property type="entry name" value="Ald_DH_N"/>
</dbReference>
<keyword evidence="3 7" id="KW-0641">Proline biosynthesis</keyword>
<comment type="similarity">
    <text evidence="7">Belongs to the gamma-glutamyl phosphate reductase family.</text>
</comment>
<dbReference type="InterPro" id="IPR012134">
    <property type="entry name" value="Glu-5-SA_DH"/>
</dbReference>
<dbReference type="UniPathway" id="UPA00098">
    <property type="reaction ID" value="UER00360"/>
</dbReference>
<dbReference type="Proteomes" id="UP000291117">
    <property type="component" value="Unassembled WGS sequence"/>
</dbReference>
<evidence type="ECO:0000256" key="4">
    <source>
        <dbReference type="ARBA" id="ARBA00022857"/>
    </source>
</evidence>
<name>A0A4R0MV29_9SPHI</name>
<dbReference type="PROSITE" id="PS01223">
    <property type="entry name" value="PROA"/>
    <property type="match status" value="1"/>
</dbReference>
<reference evidence="9 10" key="1">
    <citation type="submission" date="2019-02" db="EMBL/GenBank/DDBJ databases">
        <title>Pedobacter sp. RP-3-8 sp. nov., isolated from Arctic soil.</title>
        <authorList>
            <person name="Dahal R.H."/>
        </authorList>
    </citation>
    <scope>NUCLEOTIDE SEQUENCE [LARGE SCALE GENOMIC DNA]</scope>
    <source>
        <strain evidence="9 10">RP-3-8</strain>
    </source>
</reference>
<dbReference type="GO" id="GO:0004350">
    <property type="term" value="F:glutamate-5-semialdehyde dehydrogenase activity"/>
    <property type="evidence" value="ECO:0007669"/>
    <property type="project" value="UniProtKB-UniRule"/>
</dbReference>
<dbReference type="InterPro" id="IPR020593">
    <property type="entry name" value="G-glutamylP_reductase_CS"/>
</dbReference>
<keyword evidence="5 7" id="KW-0560">Oxidoreductase</keyword>
<evidence type="ECO:0000259" key="8">
    <source>
        <dbReference type="Pfam" id="PF00171"/>
    </source>
</evidence>
<dbReference type="PANTHER" id="PTHR11063:SF8">
    <property type="entry name" value="DELTA-1-PYRROLINE-5-CARBOXYLATE SYNTHASE"/>
    <property type="match status" value="1"/>
</dbReference>
<dbReference type="GO" id="GO:0050661">
    <property type="term" value="F:NADP binding"/>
    <property type="evidence" value="ECO:0007669"/>
    <property type="project" value="InterPro"/>
</dbReference>
<sequence>MESIQQQLINAKKAQYSISSLSDQGKQDLINDLSVLVKAQSAEIIAENLKDLERMPVSDPKRDRLLLNEARILDLATSLNDVANLDDPTNKILSENTLANGLFIQKKTVPLGVVGVIYESRPNVTIDVAALCIRSGNVCLLRGGQDAYHTNLFIVSLIQRVLTEHGLDKNVVQQLPGDRKYILDILQAEKYIDVIIPRGSNQLIEFVRKNALVPVIETGAGVCHTYIEKTAKLAEAAAIVVNAKVSRPSVCNALDTIVVDSAVVEPFLNLVAPLLAGYDVEIFADERAFPILEQLNYPQVNKATPEDFGREFLDFKCSVKVVDNEDEALSHIANFSSKHSEAIVTEDLVKAERFLNEVDAAVVYLNASTRFTDGQVFGLGAEIGISTQKLHARGPFALEKLVTEKWVVKGEGQVR</sequence>
<gene>
    <name evidence="7" type="primary">proA</name>
    <name evidence="9" type="ORF">EZ444_20160</name>
</gene>
<keyword evidence="4 7" id="KW-0521">NADP</keyword>
<evidence type="ECO:0000256" key="7">
    <source>
        <dbReference type="HAMAP-Rule" id="MF_00412"/>
    </source>
</evidence>
<dbReference type="PANTHER" id="PTHR11063">
    <property type="entry name" value="GLUTAMATE SEMIALDEHYDE DEHYDROGENASE"/>
    <property type="match status" value="1"/>
</dbReference>
<feature type="domain" description="Aldehyde dehydrogenase" evidence="8">
    <location>
        <begin position="10"/>
        <end position="273"/>
    </location>
</feature>
<comment type="function">
    <text evidence="7">Catalyzes the NADPH-dependent reduction of L-glutamate 5-phosphate into L-glutamate 5-semialdehyde and phosphate. The product spontaneously undergoes cyclization to form 1-pyrroline-5-carboxylate.</text>
</comment>
<evidence type="ECO:0000256" key="6">
    <source>
        <dbReference type="ARBA" id="ARBA00049024"/>
    </source>
</evidence>
<dbReference type="GO" id="GO:0055129">
    <property type="term" value="P:L-proline biosynthetic process"/>
    <property type="evidence" value="ECO:0007669"/>
    <property type="project" value="UniProtKB-UniRule"/>
</dbReference>
<dbReference type="OrthoDB" id="9809970at2"/>
<dbReference type="Gene3D" id="3.40.605.10">
    <property type="entry name" value="Aldehyde Dehydrogenase, Chain A, domain 1"/>
    <property type="match status" value="1"/>
</dbReference>
<evidence type="ECO:0000313" key="10">
    <source>
        <dbReference type="Proteomes" id="UP000291117"/>
    </source>
</evidence>
<dbReference type="EMBL" id="SJSM01000016">
    <property type="protein sequence ID" value="TCC91031.1"/>
    <property type="molecule type" value="Genomic_DNA"/>
</dbReference>
<proteinExistence type="inferred from homology"/>
<evidence type="ECO:0000256" key="2">
    <source>
        <dbReference type="ARBA" id="ARBA00022605"/>
    </source>
</evidence>
<dbReference type="AlphaFoldDB" id="A0A4R0MV29"/>
<evidence type="ECO:0000256" key="3">
    <source>
        <dbReference type="ARBA" id="ARBA00022650"/>
    </source>
</evidence>
<dbReference type="PIRSF" id="PIRSF000151">
    <property type="entry name" value="GPR"/>
    <property type="match status" value="1"/>
</dbReference>
<dbReference type="FunFam" id="3.40.309.10:FF:000006">
    <property type="entry name" value="Gamma-glutamyl phosphate reductase"/>
    <property type="match status" value="1"/>
</dbReference>
<organism evidence="9 10">
    <name type="scientific">Pedobacter hiemivivus</name>
    <dbReference type="NCBI Taxonomy" id="2530454"/>
    <lineage>
        <taxon>Bacteria</taxon>
        <taxon>Pseudomonadati</taxon>
        <taxon>Bacteroidota</taxon>
        <taxon>Sphingobacteriia</taxon>
        <taxon>Sphingobacteriales</taxon>
        <taxon>Sphingobacteriaceae</taxon>
        <taxon>Pedobacter</taxon>
    </lineage>
</organism>
<evidence type="ECO:0000256" key="1">
    <source>
        <dbReference type="ARBA" id="ARBA00004985"/>
    </source>
</evidence>
<dbReference type="Gene3D" id="3.40.309.10">
    <property type="entry name" value="Aldehyde Dehydrogenase, Chain A, domain 2"/>
    <property type="match status" value="1"/>
</dbReference>
<comment type="catalytic activity">
    <reaction evidence="6 7">
        <text>L-glutamate 5-semialdehyde + phosphate + NADP(+) = L-glutamyl 5-phosphate + NADPH + H(+)</text>
        <dbReference type="Rhea" id="RHEA:19541"/>
        <dbReference type="ChEBI" id="CHEBI:15378"/>
        <dbReference type="ChEBI" id="CHEBI:43474"/>
        <dbReference type="ChEBI" id="CHEBI:57783"/>
        <dbReference type="ChEBI" id="CHEBI:58066"/>
        <dbReference type="ChEBI" id="CHEBI:58274"/>
        <dbReference type="ChEBI" id="CHEBI:58349"/>
        <dbReference type="EC" id="1.2.1.41"/>
    </reaction>
</comment>